<evidence type="ECO:0000256" key="1">
    <source>
        <dbReference type="SAM" id="Phobius"/>
    </source>
</evidence>
<organism evidence="3 4">
    <name type="scientific">Flavobacterium rivuli WB 3.3-2 = DSM 21788</name>
    <dbReference type="NCBI Taxonomy" id="1121895"/>
    <lineage>
        <taxon>Bacteria</taxon>
        <taxon>Pseudomonadati</taxon>
        <taxon>Bacteroidota</taxon>
        <taxon>Flavobacteriia</taxon>
        <taxon>Flavobacteriales</taxon>
        <taxon>Flavobacteriaceae</taxon>
        <taxon>Flavobacterium</taxon>
    </lineage>
</organism>
<feature type="signal peptide" evidence="2">
    <location>
        <begin position="1"/>
        <end position="26"/>
    </location>
</feature>
<gene>
    <name evidence="3" type="ORF">Q765_20665</name>
</gene>
<dbReference type="AlphaFoldDB" id="A0A0A2LZI7"/>
<dbReference type="OrthoDB" id="1452766at2"/>
<dbReference type="Gene3D" id="1.25.40.10">
    <property type="entry name" value="Tetratricopeptide repeat domain"/>
    <property type="match status" value="1"/>
</dbReference>
<dbReference type="InterPro" id="IPR016032">
    <property type="entry name" value="Sig_transdc_resp-reg_C-effctor"/>
</dbReference>
<keyword evidence="1" id="KW-0472">Membrane</keyword>
<dbReference type="eggNOG" id="COG1595">
    <property type="taxonomic scope" value="Bacteria"/>
</dbReference>
<accession>A0A0A2LZI7</accession>
<dbReference type="InterPro" id="IPR036388">
    <property type="entry name" value="WH-like_DNA-bd_sf"/>
</dbReference>
<comment type="caution">
    <text evidence="3">The sequence shown here is derived from an EMBL/GenBank/DDBJ whole genome shotgun (WGS) entry which is preliminary data.</text>
</comment>
<keyword evidence="4" id="KW-1185">Reference proteome</keyword>
<dbReference type="EMBL" id="JRLX01000046">
    <property type="protein sequence ID" value="KGO84613.1"/>
    <property type="molecule type" value="Genomic_DNA"/>
</dbReference>
<sequence>MLKKYKYYLSTVLVFFALLMAGKANAQDKEITLIQKIEQNNKLYQVNIDKAFEQIDGLVYEAVKAGDSLSELVLLDRVCRYYYSKNDVNKLIDSSDRLKNKSVIYKNSNYEAMSHVYMAEAYSINLLTKNALKELDKAMYILDANQEPNAKTFYTKSNVLISQANIYNDQKNYDKAVQKIKLAVKSFPGKKGSESYNSFQYVNYSNLGGIYVNLNIDSAAYYALKSVKLSPKEQGDDKIMSLNYYVLGKGHLAHKRTDEALQYFLKSDKITKENGESSNTADLYQNIISIYSGRGDSLKVKEYKDKLQEYELFVLKSKYNSLQKVISKEIDEKPDDKNNLLFLLGSAAVLIILILIAVIIYRKRRTLKQNEPKDDVINNKEYELLLEMIKKDDSSFIYTFEKIYPDFSKKLLSACPQLVQTEIEFCALLKMKLSTKQIAHLTFIETRTVQNKKHRIRKKLNLPADMDIYQWFDTL</sequence>
<keyword evidence="1" id="KW-1133">Transmembrane helix</keyword>
<dbReference type="GO" id="GO:0006355">
    <property type="term" value="P:regulation of DNA-templated transcription"/>
    <property type="evidence" value="ECO:0007669"/>
    <property type="project" value="InterPro"/>
</dbReference>
<feature type="chain" id="PRO_5002002548" description="HTH luxR-type domain-containing protein" evidence="2">
    <location>
        <begin position="27"/>
        <end position="475"/>
    </location>
</feature>
<evidence type="ECO:0000313" key="4">
    <source>
        <dbReference type="Proteomes" id="UP000030152"/>
    </source>
</evidence>
<feature type="transmembrane region" description="Helical" evidence="1">
    <location>
        <begin position="340"/>
        <end position="361"/>
    </location>
</feature>
<dbReference type="Gene3D" id="1.10.10.10">
    <property type="entry name" value="Winged helix-like DNA-binding domain superfamily/Winged helix DNA-binding domain"/>
    <property type="match status" value="1"/>
</dbReference>
<dbReference type="SUPFAM" id="SSF46894">
    <property type="entry name" value="C-terminal effector domain of the bipartite response regulators"/>
    <property type="match status" value="1"/>
</dbReference>
<dbReference type="RefSeq" id="WP_020212959.1">
    <property type="nucleotide sequence ID" value="NZ_JRLX01000046.1"/>
</dbReference>
<keyword evidence="2" id="KW-0732">Signal</keyword>
<evidence type="ECO:0008006" key="5">
    <source>
        <dbReference type="Google" id="ProtNLM"/>
    </source>
</evidence>
<keyword evidence="1" id="KW-0812">Transmembrane</keyword>
<evidence type="ECO:0000256" key="2">
    <source>
        <dbReference type="SAM" id="SignalP"/>
    </source>
</evidence>
<dbReference type="InterPro" id="IPR011990">
    <property type="entry name" value="TPR-like_helical_dom_sf"/>
</dbReference>
<evidence type="ECO:0000313" key="3">
    <source>
        <dbReference type="EMBL" id="KGO84613.1"/>
    </source>
</evidence>
<reference evidence="3 4" key="1">
    <citation type="submission" date="2013-09" db="EMBL/GenBank/DDBJ databases">
        <authorList>
            <person name="Zeng Z."/>
            <person name="Chen C."/>
        </authorList>
    </citation>
    <scope>NUCLEOTIDE SEQUENCE [LARGE SCALE GENOMIC DNA]</scope>
    <source>
        <strain evidence="3 4">WB 3.3-2</strain>
    </source>
</reference>
<dbReference type="STRING" id="1121895.GCA_000378485_01804"/>
<proteinExistence type="predicted"/>
<dbReference type="GO" id="GO:0003677">
    <property type="term" value="F:DNA binding"/>
    <property type="evidence" value="ECO:0007669"/>
    <property type="project" value="InterPro"/>
</dbReference>
<dbReference type="SUPFAM" id="SSF48452">
    <property type="entry name" value="TPR-like"/>
    <property type="match status" value="1"/>
</dbReference>
<dbReference type="Proteomes" id="UP000030152">
    <property type="component" value="Unassembled WGS sequence"/>
</dbReference>
<name>A0A0A2LZI7_9FLAO</name>
<protein>
    <recommendedName>
        <fullName evidence="5">HTH luxR-type domain-containing protein</fullName>
    </recommendedName>
</protein>